<dbReference type="FunFam" id="3.40.1810.10:FF:000006">
    <property type="entry name" value="Agamous-like MADS-box protein AGL62"/>
    <property type="match status" value="1"/>
</dbReference>
<dbReference type="SUPFAM" id="SSF55455">
    <property type="entry name" value="SRF-like"/>
    <property type="match status" value="1"/>
</dbReference>
<dbReference type="PRINTS" id="PR00404">
    <property type="entry name" value="MADSDOMAIN"/>
</dbReference>
<sequence length="232" mass="24500">MMAPRRRPSMGRQKIEIRRIESQEARQVCFSKRRAGLFKKASELSILCGADVAAVVFSPAGKAFSFGHPSVESIIDRFLAAAASSSSSSSSPPPGAINGAVSELNRQYGELRAQLDAEKARRERVDGAMEKEREARSPAAAWMDAEVGAMGQHDLLAFGAALADVQVAVAARAEQLLQEALLAGTRSRSSRQITATGGGFFFDLSAGMISGVESSLLGFGGGHAFFGNGTTF</sequence>
<evidence type="ECO:0000259" key="6">
    <source>
        <dbReference type="PROSITE" id="PS50066"/>
    </source>
</evidence>
<evidence type="ECO:0000256" key="4">
    <source>
        <dbReference type="ARBA" id="ARBA00023163"/>
    </source>
</evidence>
<reference evidence="7" key="1">
    <citation type="submission" date="2014-09" db="EMBL/GenBank/DDBJ databases">
        <authorList>
            <person name="Magalhaes I.L.F."/>
            <person name="Oliveira U."/>
            <person name="Santos F.R."/>
            <person name="Vidigal T.H.D.A."/>
            <person name="Brescovit A.D."/>
            <person name="Santos A.J."/>
        </authorList>
    </citation>
    <scope>NUCLEOTIDE SEQUENCE</scope>
    <source>
        <tissue evidence="7">Shoot tissue taken approximately 20 cm above the soil surface</tissue>
    </source>
</reference>
<dbReference type="GO" id="GO:0005634">
    <property type="term" value="C:nucleus"/>
    <property type="evidence" value="ECO:0007669"/>
    <property type="project" value="UniProtKB-SubCell"/>
</dbReference>
<dbReference type="GO" id="GO:0045944">
    <property type="term" value="P:positive regulation of transcription by RNA polymerase II"/>
    <property type="evidence" value="ECO:0007669"/>
    <property type="project" value="InterPro"/>
</dbReference>
<proteinExistence type="predicted"/>
<evidence type="ECO:0000313" key="7">
    <source>
        <dbReference type="EMBL" id="JAD24003.1"/>
    </source>
</evidence>
<keyword evidence="2" id="KW-0805">Transcription regulation</keyword>
<feature type="domain" description="MADS-box" evidence="6">
    <location>
        <begin position="10"/>
        <end position="70"/>
    </location>
</feature>
<dbReference type="InterPro" id="IPR033896">
    <property type="entry name" value="MEF2-like_N"/>
</dbReference>
<dbReference type="GO" id="GO:0046983">
    <property type="term" value="F:protein dimerization activity"/>
    <property type="evidence" value="ECO:0007669"/>
    <property type="project" value="InterPro"/>
</dbReference>
<dbReference type="Pfam" id="PF00319">
    <property type="entry name" value="SRF-TF"/>
    <property type="match status" value="1"/>
</dbReference>
<evidence type="ECO:0000256" key="5">
    <source>
        <dbReference type="ARBA" id="ARBA00023242"/>
    </source>
</evidence>
<evidence type="ECO:0000256" key="2">
    <source>
        <dbReference type="ARBA" id="ARBA00023015"/>
    </source>
</evidence>
<evidence type="ECO:0000256" key="1">
    <source>
        <dbReference type="ARBA" id="ARBA00004123"/>
    </source>
</evidence>
<dbReference type="PANTHER" id="PTHR11945">
    <property type="entry name" value="MADS BOX PROTEIN"/>
    <property type="match status" value="1"/>
</dbReference>
<dbReference type="GO" id="GO:0000978">
    <property type="term" value="F:RNA polymerase II cis-regulatory region sequence-specific DNA binding"/>
    <property type="evidence" value="ECO:0007669"/>
    <property type="project" value="TreeGrafter"/>
</dbReference>
<dbReference type="PANTHER" id="PTHR11945:SF629">
    <property type="entry name" value="OS02G0164450 PROTEIN"/>
    <property type="match status" value="1"/>
</dbReference>
<accession>A0A0A8YEF0</accession>
<dbReference type="PROSITE" id="PS50066">
    <property type="entry name" value="MADS_BOX_2"/>
    <property type="match status" value="1"/>
</dbReference>
<dbReference type="EMBL" id="GBRH01273892">
    <property type="protein sequence ID" value="JAD24003.1"/>
    <property type="molecule type" value="Transcribed_RNA"/>
</dbReference>
<name>A0A0A8YEF0_ARUDO</name>
<protein>
    <recommendedName>
        <fullName evidence="6">MADS-box domain-containing protein</fullName>
    </recommendedName>
</protein>
<dbReference type="Gene3D" id="3.40.1810.10">
    <property type="entry name" value="Transcription factor, MADS-box"/>
    <property type="match status" value="1"/>
</dbReference>
<reference evidence="7" key="2">
    <citation type="journal article" date="2015" name="Data Brief">
        <title>Shoot transcriptome of the giant reed, Arundo donax.</title>
        <authorList>
            <person name="Barrero R.A."/>
            <person name="Guerrero F.D."/>
            <person name="Moolhuijzen P."/>
            <person name="Goolsby J.A."/>
            <person name="Tidwell J."/>
            <person name="Bellgard S.E."/>
            <person name="Bellgard M.I."/>
        </authorList>
    </citation>
    <scope>NUCLEOTIDE SEQUENCE</scope>
    <source>
        <tissue evidence="7">Shoot tissue taken approximately 20 cm above the soil surface</tissue>
    </source>
</reference>
<organism evidence="7">
    <name type="scientific">Arundo donax</name>
    <name type="common">Giant reed</name>
    <name type="synonym">Donax arundinaceus</name>
    <dbReference type="NCBI Taxonomy" id="35708"/>
    <lineage>
        <taxon>Eukaryota</taxon>
        <taxon>Viridiplantae</taxon>
        <taxon>Streptophyta</taxon>
        <taxon>Embryophyta</taxon>
        <taxon>Tracheophyta</taxon>
        <taxon>Spermatophyta</taxon>
        <taxon>Magnoliopsida</taxon>
        <taxon>Liliopsida</taxon>
        <taxon>Poales</taxon>
        <taxon>Poaceae</taxon>
        <taxon>PACMAD clade</taxon>
        <taxon>Arundinoideae</taxon>
        <taxon>Arundineae</taxon>
        <taxon>Arundo</taxon>
    </lineage>
</organism>
<evidence type="ECO:0000256" key="3">
    <source>
        <dbReference type="ARBA" id="ARBA00023125"/>
    </source>
</evidence>
<dbReference type="InterPro" id="IPR002100">
    <property type="entry name" value="TF_MADSbox"/>
</dbReference>
<comment type="subcellular location">
    <subcellularLocation>
        <location evidence="1">Nucleus</location>
    </subcellularLocation>
</comment>
<dbReference type="GO" id="GO:0000981">
    <property type="term" value="F:DNA-binding transcription factor activity, RNA polymerase II-specific"/>
    <property type="evidence" value="ECO:0007669"/>
    <property type="project" value="TreeGrafter"/>
</dbReference>
<keyword evidence="5" id="KW-0539">Nucleus</keyword>
<keyword evidence="4" id="KW-0804">Transcription</keyword>
<dbReference type="InterPro" id="IPR036879">
    <property type="entry name" value="TF_MADSbox_sf"/>
</dbReference>
<dbReference type="SMART" id="SM00432">
    <property type="entry name" value="MADS"/>
    <property type="match status" value="1"/>
</dbReference>
<keyword evidence="3" id="KW-0238">DNA-binding</keyword>
<dbReference type="CDD" id="cd00265">
    <property type="entry name" value="MADS_MEF2_like"/>
    <property type="match status" value="1"/>
</dbReference>
<dbReference type="AlphaFoldDB" id="A0A0A8YEF0"/>